<dbReference type="InterPro" id="IPR035979">
    <property type="entry name" value="RBD_domain_sf"/>
</dbReference>
<dbReference type="PANTHER" id="PTHR10501">
    <property type="entry name" value="U1 SMALL NUCLEAR RIBONUCLEOPROTEIN A/U2 SMALL NUCLEAR RIBONUCLEOPROTEIN B"/>
    <property type="match status" value="1"/>
</dbReference>
<comment type="subcellular location">
    <subcellularLocation>
        <location evidence="1">Nucleus</location>
    </subcellularLocation>
</comment>
<sequence length="298" mass="32678">MAAPPVPFMPLPFPFPAPIPAAKAPQRTEGPSDPQKTLYVQNLNEKVKLDALKRDLRAAFSVHGEVLQVYCKKSVKMRGQAFVVFKEQESADRAKDELQYFPLHGKPMNIQYAKIKSDDTAKLEGTLEESKKMREARKAAEPKPEPLKVSKPDPMDVGSDDEDATSSAKRKAPDATQPKAKKVKASAPAAPSAANPFPFGYYPGYYPGAPPPGMPAQEFEVPNSTLFLQNLPAGTTQEALQGLFQQYPGLKEVRMVPGKSDLAFVEYTDESQAAVAKNALNGFKMAPEKEIRVTFAKR</sequence>
<dbReference type="OMA" id="AMQINFA"/>
<keyword evidence="4" id="KW-0747">Spliceosome</keyword>
<dbReference type="PROSITE" id="PS50102">
    <property type="entry name" value="RRM"/>
    <property type="match status" value="2"/>
</dbReference>
<dbReference type="STRING" id="1344416.A0A139AAL4"/>
<dbReference type="CDD" id="cd12247">
    <property type="entry name" value="RRM2_U1A_like"/>
    <property type="match status" value="1"/>
</dbReference>
<feature type="domain" description="RRM" evidence="12">
    <location>
        <begin position="36"/>
        <end position="115"/>
    </location>
</feature>
<evidence type="ECO:0000256" key="1">
    <source>
        <dbReference type="ARBA" id="ARBA00004123"/>
    </source>
</evidence>
<keyword evidence="3" id="KW-0507">mRNA processing</keyword>
<evidence type="ECO:0000313" key="14">
    <source>
        <dbReference type="Proteomes" id="UP000070544"/>
    </source>
</evidence>
<dbReference type="Proteomes" id="UP000070544">
    <property type="component" value="Unassembled WGS sequence"/>
</dbReference>
<evidence type="ECO:0000256" key="4">
    <source>
        <dbReference type="ARBA" id="ARBA00022728"/>
    </source>
</evidence>
<reference evidence="13 14" key="1">
    <citation type="journal article" date="2015" name="Genome Biol. Evol.">
        <title>Phylogenomic analyses indicate that early fungi evolved digesting cell walls of algal ancestors of land plants.</title>
        <authorList>
            <person name="Chang Y."/>
            <person name="Wang S."/>
            <person name="Sekimoto S."/>
            <person name="Aerts A.L."/>
            <person name="Choi C."/>
            <person name="Clum A."/>
            <person name="LaButti K.M."/>
            <person name="Lindquist E.A."/>
            <person name="Yee Ngan C."/>
            <person name="Ohm R.A."/>
            <person name="Salamov A.A."/>
            <person name="Grigoriev I.V."/>
            <person name="Spatafora J.W."/>
            <person name="Berbee M.L."/>
        </authorList>
    </citation>
    <scope>NUCLEOTIDE SEQUENCE [LARGE SCALE GENOMIC DNA]</scope>
    <source>
        <strain evidence="13 14">JEL478</strain>
    </source>
</reference>
<dbReference type="CDD" id="cd12246">
    <property type="entry name" value="RRM1_U1A_like"/>
    <property type="match status" value="1"/>
</dbReference>
<evidence type="ECO:0000256" key="3">
    <source>
        <dbReference type="ARBA" id="ARBA00022664"/>
    </source>
</evidence>
<name>A0A139AAL4_GONPJ</name>
<evidence type="ECO:0000256" key="7">
    <source>
        <dbReference type="ARBA" id="ARBA00023187"/>
    </source>
</evidence>
<evidence type="ECO:0000256" key="8">
    <source>
        <dbReference type="ARBA" id="ARBA00023242"/>
    </source>
</evidence>
<dbReference type="FunFam" id="3.30.70.330:FF:000029">
    <property type="entry name" value="U2 small nuclear ribonucleoprotein B"/>
    <property type="match status" value="1"/>
</dbReference>
<dbReference type="GO" id="GO:0005685">
    <property type="term" value="C:U1 snRNP"/>
    <property type="evidence" value="ECO:0007669"/>
    <property type="project" value="EnsemblFungi"/>
</dbReference>
<keyword evidence="5" id="KW-0677">Repeat</keyword>
<feature type="domain" description="RRM" evidence="12">
    <location>
        <begin position="224"/>
        <end position="298"/>
    </location>
</feature>
<dbReference type="Gene3D" id="3.30.70.330">
    <property type="match status" value="2"/>
</dbReference>
<evidence type="ECO:0000256" key="2">
    <source>
        <dbReference type="ARBA" id="ARBA00007243"/>
    </source>
</evidence>
<dbReference type="GO" id="GO:0008380">
    <property type="term" value="P:RNA splicing"/>
    <property type="evidence" value="ECO:0007669"/>
    <property type="project" value="UniProtKB-KW"/>
</dbReference>
<evidence type="ECO:0000259" key="12">
    <source>
        <dbReference type="PROSITE" id="PS50102"/>
    </source>
</evidence>
<keyword evidence="6 10" id="KW-0694">RNA-binding</keyword>
<accession>A0A139AAL4</accession>
<dbReference type="GO" id="GO:0003723">
    <property type="term" value="F:RNA binding"/>
    <property type="evidence" value="ECO:0007669"/>
    <property type="project" value="UniProtKB-UniRule"/>
</dbReference>
<evidence type="ECO:0000256" key="6">
    <source>
        <dbReference type="ARBA" id="ARBA00022884"/>
    </source>
</evidence>
<evidence type="ECO:0000256" key="9">
    <source>
        <dbReference type="ARBA" id="ARBA00023274"/>
    </source>
</evidence>
<dbReference type="EMBL" id="KQ965775">
    <property type="protein sequence ID" value="KXS13780.1"/>
    <property type="molecule type" value="Genomic_DNA"/>
</dbReference>
<evidence type="ECO:0000256" key="5">
    <source>
        <dbReference type="ARBA" id="ARBA00022737"/>
    </source>
</evidence>
<organism evidence="13 14">
    <name type="scientific">Gonapodya prolifera (strain JEL478)</name>
    <name type="common">Monoblepharis prolifera</name>
    <dbReference type="NCBI Taxonomy" id="1344416"/>
    <lineage>
        <taxon>Eukaryota</taxon>
        <taxon>Fungi</taxon>
        <taxon>Fungi incertae sedis</taxon>
        <taxon>Chytridiomycota</taxon>
        <taxon>Chytridiomycota incertae sedis</taxon>
        <taxon>Monoblepharidomycetes</taxon>
        <taxon>Monoblepharidales</taxon>
        <taxon>Gonapodyaceae</taxon>
        <taxon>Gonapodya</taxon>
    </lineage>
</organism>
<protein>
    <submittedName>
        <fullName evidence="13">RNA-binding domain-containing protein</fullName>
    </submittedName>
</protein>
<feature type="region of interest" description="Disordered" evidence="11">
    <location>
        <begin position="129"/>
        <end position="191"/>
    </location>
</feature>
<dbReference type="Pfam" id="PF00076">
    <property type="entry name" value="RRM_1"/>
    <property type="match status" value="2"/>
</dbReference>
<dbReference type="InterPro" id="IPR000504">
    <property type="entry name" value="RRM_dom"/>
</dbReference>
<evidence type="ECO:0000256" key="10">
    <source>
        <dbReference type="PROSITE-ProRule" id="PRU00176"/>
    </source>
</evidence>
<dbReference type="FunFam" id="3.30.70.330:FF:000039">
    <property type="entry name" value="U1 small nuclear ribonucleoprotein A"/>
    <property type="match status" value="1"/>
</dbReference>
<keyword evidence="7" id="KW-0508">mRNA splicing</keyword>
<keyword evidence="9" id="KW-0687">Ribonucleoprotein</keyword>
<dbReference type="OrthoDB" id="266020at2759"/>
<dbReference type="GO" id="GO:0005681">
    <property type="term" value="C:spliceosomal complex"/>
    <property type="evidence" value="ECO:0007669"/>
    <property type="project" value="UniProtKB-KW"/>
</dbReference>
<proteinExistence type="inferred from homology"/>
<comment type="similarity">
    <text evidence="2">Belongs to the RRM U1 A/B'' family.</text>
</comment>
<dbReference type="SUPFAM" id="SSF54928">
    <property type="entry name" value="RNA-binding domain, RBD"/>
    <property type="match status" value="2"/>
</dbReference>
<keyword evidence="8" id="KW-0539">Nucleus</keyword>
<evidence type="ECO:0000256" key="11">
    <source>
        <dbReference type="SAM" id="MobiDB-lite"/>
    </source>
</evidence>
<keyword evidence="14" id="KW-1185">Reference proteome</keyword>
<feature type="compositionally biased region" description="Basic and acidic residues" evidence="11">
    <location>
        <begin position="129"/>
        <end position="154"/>
    </location>
</feature>
<dbReference type="AlphaFoldDB" id="A0A139AAL4"/>
<evidence type="ECO:0000313" key="13">
    <source>
        <dbReference type="EMBL" id="KXS13780.1"/>
    </source>
</evidence>
<gene>
    <name evidence="13" type="ORF">M427DRAFT_58374</name>
</gene>
<dbReference type="InterPro" id="IPR012677">
    <property type="entry name" value="Nucleotide-bd_a/b_plait_sf"/>
</dbReference>
<dbReference type="SMART" id="SM00360">
    <property type="entry name" value="RRM"/>
    <property type="match status" value="2"/>
</dbReference>
<dbReference type="GO" id="GO:0006397">
    <property type="term" value="P:mRNA processing"/>
    <property type="evidence" value="ECO:0007669"/>
    <property type="project" value="UniProtKB-KW"/>
</dbReference>